<dbReference type="RefSeq" id="WP_146322297.1">
    <property type="nucleotide sequence ID" value="NZ_CP042305.1"/>
</dbReference>
<keyword evidence="2" id="KW-1185">Reference proteome</keyword>
<reference evidence="1 2" key="1">
    <citation type="submission" date="2019-07" db="EMBL/GenBank/DDBJ databases">
        <title>Full genome sequence of Humibacter sp. WJ7-1.</title>
        <authorList>
            <person name="Im W.-T."/>
        </authorList>
    </citation>
    <scope>NUCLEOTIDE SEQUENCE [LARGE SCALE GENOMIC DNA]</scope>
    <source>
        <strain evidence="1 2">WJ7-1</strain>
    </source>
</reference>
<keyword evidence="1" id="KW-0808">Transferase</keyword>
<dbReference type="OrthoDB" id="4280289at2"/>
<protein>
    <submittedName>
        <fullName evidence="1">Class I SAM-dependent DNA methyltransferase</fullName>
    </submittedName>
</protein>
<name>A0A5B8M791_9MICO</name>
<dbReference type="EMBL" id="CP042305">
    <property type="protein sequence ID" value="QDZ16293.1"/>
    <property type="molecule type" value="Genomic_DNA"/>
</dbReference>
<keyword evidence="1" id="KW-0489">Methyltransferase</keyword>
<evidence type="ECO:0000313" key="1">
    <source>
        <dbReference type="EMBL" id="QDZ16293.1"/>
    </source>
</evidence>
<dbReference type="AlphaFoldDB" id="A0A5B8M791"/>
<sequence>MKTLEQTVAQHRDEWAERSRAQQRLEIENNEAVAKLYGLEDEVPSDVPLERISLTNNSAFRWPNKTPAERDALFAKSVIVDLISYAVGCMFGRYSLDLPGLILGDQGTTLQDYYAKIPNPSFAPDKDNVIPIVDGDWFEDDIVERLRLFLRVVFGEQHFEENLRFVTMTLGVKGLRDYFIKTTGRGSSSEFYDDHLQRYKKRPIYWLFSSPKGSFNALIYMHRYSPSTVSTVLNEYLREFQAKLQSSLTQSERSNNAREADRLRSVLVELNEYEHDVLFPLATQQIAIDLDDGVKANYPKFGAALKKVPGLEAGAGD</sequence>
<evidence type="ECO:0000313" key="2">
    <source>
        <dbReference type="Proteomes" id="UP000320216"/>
    </source>
</evidence>
<dbReference type="Proteomes" id="UP000320216">
    <property type="component" value="Chromosome"/>
</dbReference>
<dbReference type="GO" id="GO:0032259">
    <property type="term" value="P:methylation"/>
    <property type="evidence" value="ECO:0007669"/>
    <property type="project" value="UniProtKB-KW"/>
</dbReference>
<accession>A0A5B8M791</accession>
<proteinExistence type="predicted"/>
<organism evidence="1 2">
    <name type="scientific">Humibacter ginsenosidimutans</name>
    <dbReference type="NCBI Taxonomy" id="2599293"/>
    <lineage>
        <taxon>Bacteria</taxon>
        <taxon>Bacillati</taxon>
        <taxon>Actinomycetota</taxon>
        <taxon>Actinomycetes</taxon>
        <taxon>Micrococcales</taxon>
        <taxon>Microbacteriaceae</taxon>
        <taxon>Humibacter</taxon>
    </lineage>
</organism>
<gene>
    <name evidence="1" type="ORF">FPZ11_17405</name>
</gene>
<dbReference type="GO" id="GO:0008168">
    <property type="term" value="F:methyltransferase activity"/>
    <property type="evidence" value="ECO:0007669"/>
    <property type="project" value="UniProtKB-KW"/>
</dbReference>
<dbReference type="KEGG" id="huw:FPZ11_17405"/>